<organism evidence="4 5">
    <name type="scientific">Adineta steineri</name>
    <dbReference type="NCBI Taxonomy" id="433720"/>
    <lineage>
        <taxon>Eukaryota</taxon>
        <taxon>Metazoa</taxon>
        <taxon>Spiralia</taxon>
        <taxon>Gnathifera</taxon>
        <taxon>Rotifera</taxon>
        <taxon>Eurotatoria</taxon>
        <taxon>Bdelloidea</taxon>
        <taxon>Adinetida</taxon>
        <taxon>Adinetidae</taxon>
        <taxon>Adineta</taxon>
    </lineage>
</organism>
<keyword evidence="2" id="KW-0732">Signal</keyword>
<dbReference type="Proteomes" id="UP000663881">
    <property type="component" value="Unassembled WGS sequence"/>
</dbReference>
<proteinExistence type="predicted"/>
<sequence>MFATVACLVLIVGCIGVGVCIGISGSIDFGTERHKEINFVENICLVIDAKAIPHSCTKYVCHAPVWTVEYNDDITVMSSNQTIARITGDTSEKYAKAMNELEMYPIGSKHTCYHHKRASEKTAQWDKPNTKPGLIYLLVGSGILAVSIIAGVIMYIKYRSNRNRH</sequence>
<gene>
    <name evidence="4" type="ORF">OKA104_LOCUS25284</name>
    <name evidence="3" type="ORF">VCS650_LOCUS5373</name>
</gene>
<feature type="chain" id="PRO_5036235404" evidence="2">
    <location>
        <begin position="23"/>
        <end position="165"/>
    </location>
</feature>
<dbReference type="EMBL" id="CAJNON010000031">
    <property type="protein sequence ID" value="CAF0826654.1"/>
    <property type="molecule type" value="Genomic_DNA"/>
</dbReference>
<evidence type="ECO:0000256" key="2">
    <source>
        <dbReference type="SAM" id="SignalP"/>
    </source>
</evidence>
<dbReference type="OrthoDB" id="10292832at2759"/>
<dbReference type="Proteomes" id="UP000663891">
    <property type="component" value="Unassembled WGS sequence"/>
</dbReference>
<keyword evidence="1" id="KW-0812">Transmembrane</keyword>
<accession>A0A819J3B2</accession>
<protein>
    <submittedName>
        <fullName evidence="4">Uncharacterized protein</fullName>
    </submittedName>
</protein>
<evidence type="ECO:0000313" key="4">
    <source>
        <dbReference type="EMBL" id="CAF3921289.1"/>
    </source>
</evidence>
<reference evidence="4" key="1">
    <citation type="submission" date="2021-02" db="EMBL/GenBank/DDBJ databases">
        <authorList>
            <person name="Nowell W R."/>
        </authorList>
    </citation>
    <scope>NUCLEOTIDE SEQUENCE</scope>
</reference>
<name>A0A819J3B2_9BILA</name>
<evidence type="ECO:0000313" key="3">
    <source>
        <dbReference type="EMBL" id="CAF0826654.1"/>
    </source>
</evidence>
<dbReference type="AlphaFoldDB" id="A0A819J3B2"/>
<comment type="caution">
    <text evidence="4">The sequence shown here is derived from an EMBL/GenBank/DDBJ whole genome shotgun (WGS) entry which is preliminary data.</text>
</comment>
<feature type="signal peptide" evidence="2">
    <location>
        <begin position="1"/>
        <end position="22"/>
    </location>
</feature>
<evidence type="ECO:0000256" key="1">
    <source>
        <dbReference type="SAM" id="Phobius"/>
    </source>
</evidence>
<evidence type="ECO:0000313" key="5">
    <source>
        <dbReference type="Proteomes" id="UP000663881"/>
    </source>
</evidence>
<keyword evidence="1" id="KW-0472">Membrane</keyword>
<keyword evidence="1" id="KW-1133">Transmembrane helix</keyword>
<dbReference type="EMBL" id="CAJOAY010002105">
    <property type="protein sequence ID" value="CAF3921289.1"/>
    <property type="molecule type" value="Genomic_DNA"/>
</dbReference>
<feature type="transmembrane region" description="Helical" evidence="1">
    <location>
        <begin position="134"/>
        <end position="156"/>
    </location>
</feature>